<sequence>MKTIDFYDFPCKYEGVAWNVITWRTRFTLNYKGLPYRTIWVEYPDVEATCKKLGVAPTSIKPDGSPFYTLPMIHDPNTGSTIAESFSIAEYLDKTYPDTPRVIPQGTRALQLAFVAALWSKVGQFHQFCTPKATWSLNERSEGYFRRTREEMCGLTMEDLYPKGDKAEEGWKKAEVDLAAVDRWLKEGGEFVMGDEPCFADFALGGVLVGCKALFGEDSKEWKQITEWHNGRWGRYSKSLEKYEKVV</sequence>
<dbReference type="SUPFAM" id="SSF47616">
    <property type="entry name" value="GST C-terminal domain-like"/>
    <property type="match status" value="1"/>
</dbReference>
<keyword evidence="3" id="KW-1185">Reference proteome</keyword>
<evidence type="ECO:0000259" key="1">
    <source>
        <dbReference type="PROSITE" id="PS50404"/>
    </source>
</evidence>
<evidence type="ECO:0000313" key="3">
    <source>
        <dbReference type="Proteomes" id="UP001383192"/>
    </source>
</evidence>
<dbReference type="InterPro" id="IPR036282">
    <property type="entry name" value="Glutathione-S-Trfase_C_sf"/>
</dbReference>
<dbReference type="Gene3D" id="3.40.30.10">
    <property type="entry name" value="Glutaredoxin"/>
    <property type="match status" value="1"/>
</dbReference>
<dbReference type="Pfam" id="PF22041">
    <property type="entry name" value="GST_C_7"/>
    <property type="match status" value="1"/>
</dbReference>
<dbReference type="InterPro" id="IPR036249">
    <property type="entry name" value="Thioredoxin-like_sf"/>
</dbReference>
<dbReference type="GO" id="GO:0005737">
    <property type="term" value="C:cytoplasm"/>
    <property type="evidence" value="ECO:0007669"/>
    <property type="project" value="TreeGrafter"/>
</dbReference>
<dbReference type="InterPro" id="IPR050983">
    <property type="entry name" value="GST_Omega/HSP26"/>
</dbReference>
<dbReference type="InterPro" id="IPR004045">
    <property type="entry name" value="Glutathione_S-Trfase_N"/>
</dbReference>
<gene>
    <name evidence="2" type="ORF">VNI00_002166</name>
</gene>
<evidence type="ECO:0000313" key="2">
    <source>
        <dbReference type="EMBL" id="KAK7058530.1"/>
    </source>
</evidence>
<dbReference type="PANTHER" id="PTHR43968">
    <property type="match status" value="1"/>
</dbReference>
<dbReference type="Pfam" id="PF13409">
    <property type="entry name" value="GST_N_2"/>
    <property type="match status" value="1"/>
</dbReference>
<dbReference type="Gene3D" id="1.20.1050.10">
    <property type="match status" value="1"/>
</dbReference>
<name>A0AAW0E271_9AGAR</name>
<dbReference type="EMBL" id="JAYKXP010000005">
    <property type="protein sequence ID" value="KAK7058530.1"/>
    <property type="molecule type" value="Genomic_DNA"/>
</dbReference>
<dbReference type="PANTHER" id="PTHR43968:SF6">
    <property type="entry name" value="GLUTATHIONE S-TRANSFERASE OMEGA"/>
    <property type="match status" value="1"/>
</dbReference>
<protein>
    <recommendedName>
        <fullName evidence="1">GST N-terminal domain-containing protein</fullName>
    </recommendedName>
</protein>
<accession>A0AAW0E271</accession>
<dbReference type="SUPFAM" id="SSF52833">
    <property type="entry name" value="Thioredoxin-like"/>
    <property type="match status" value="1"/>
</dbReference>
<dbReference type="Proteomes" id="UP001383192">
    <property type="component" value="Unassembled WGS sequence"/>
</dbReference>
<dbReference type="PROSITE" id="PS50404">
    <property type="entry name" value="GST_NTER"/>
    <property type="match status" value="1"/>
</dbReference>
<organism evidence="2 3">
    <name type="scientific">Paramarasmius palmivorus</name>
    <dbReference type="NCBI Taxonomy" id="297713"/>
    <lineage>
        <taxon>Eukaryota</taxon>
        <taxon>Fungi</taxon>
        <taxon>Dikarya</taxon>
        <taxon>Basidiomycota</taxon>
        <taxon>Agaricomycotina</taxon>
        <taxon>Agaricomycetes</taxon>
        <taxon>Agaricomycetidae</taxon>
        <taxon>Agaricales</taxon>
        <taxon>Marasmiineae</taxon>
        <taxon>Marasmiaceae</taxon>
        <taxon>Paramarasmius</taxon>
    </lineage>
</organism>
<dbReference type="InterPro" id="IPR054416">
    <property type="entry name" value="GST_UstS-like_C"/>
</dbReference>
<proteinExistence type="predicted"/>
<dbReference type="AlphaFoldDB" id="A0AAW0E271"/>
<comment type="caution">
    <text evidence="2">The sequence shown here is derived from an EMBL/GenBank/DDBJ whole genome shotgun (WGS) entry which is preliminary data.</text>
</comment>
<feature type="domain" description="GST N-terminal" evidence="1">
    <location>
        <begin position="9"/>
        <end position="100"/>
    </location>
</feature>
<reference evidence="2 3" key="1">
    <citation type="submission" date="2024-01" db="EMBL/GenBank/DDBJ databases">
        <title>A draft genome for a cacao thread blight-causing isolate of Paramarasmius palmivorus.</title>
        <authorList>
            <person name="Baruah I.K."/>
            <person name="Bukari Y."/>
            <person name="Amoako-Attah I."/>
            <person name="Meinhardt L.W."/>
            <person name="Bailey B.A."/>
            <person name="Cohen S.P."/>
        </authorList>
    </citation>
    <scope>NUCLEOTIDE SEQUENCE [LARGE SCALE GENOMIC DNA]</scope>
    <source>
        <strain evidence="2 3">GH-12</strain>
    </source>
</reference>